<evidence type="ECO:0000313" key="2">
    <source>
        <dbReference type="Proteomes" id="UP000249762"/>
    </source>
</evidence>
<sequence>MVSSIIKLVTAVGAGGGIASLALWQTGQFGGVSSNTDSSSSLSSLTVNSHTGGDTLTERQTLSLQLATRKNTNEENCEVVDTIGEEVFSALGKRKSDYTTILCKDTNVDNSEVKMKDNWTGLFPNDLLLVNSKDLIVGTKFNVKTSTVKIEEGEEDDEYETTFTGSKFLQTATSGKWGGSPREILEKSITEVKVEDDSDTTQKIYLLFNS</sequence>
<dbReference type="EMBL" id="QKVO01000013">
    <property type="protein sequence ID" value="RAO94883.1"/>
    <property type="molecule type" value="Genomic_DNA"/>
</dbReference>
<evidence type="ECO:0000313" key="1">
    <source>
        <dbReference type="EMBL" id="RAO94883.1"/>
    </source>
</evidence>
<accession>A0A328PII4</accession>
<dbReference type="RefSeq" id="WP_112665716.1">
    <property type="nucleotide sequence ID" value="NZ_QKVO01000013.1"/>
</dbReference>
<keyword evidence="2" id="KW-1185">Reference proteome</keyword>
<name>A0A328PII4_9MOLU</name>
<dbReference type="OrthoDB" id="403309at2"/>
<comment type="caution">
    <text evidence="1">The sequence shown here is derived from an EMBL/GenBank/DDBJ whole genome shotgun (WGS) entry which is preliminary data.</text>
</comment>
<protein>
    <submittedName>
        <fullName evidence="1">Uncharacterized protein</fullName>
    </submittedName>
</protein>
<dbReference type="AlphaFoldDB" id="A0A328PII4"/>
<gene>
    <name evidence="1" type="ORF">DNK47_02700</name>
</gene>
<reference evidence="2" key="1">
    <citation type="submission" date="2018-06" db="EMBL/GenBank/DDBJ databases">
        <authorList>
            <person name="Martinez Ocampo F."/>
            <person name="Quiroz Castaneda R.E."/>
            <person name="Rojas Lopez X."/>
        </authorList>
    </citation>
    <scope>NUCLEOTIDE SEQUENCE [LARGE SCALE GENOMIC DNA]</scope>
    <source>
        <strain evidence="2">INIFAP02</strain>
    </source>
</reference>
<proteinExistence type="predicted"/>
<dbReference type="Proteomes" id="UP000249762">
    <property type="component" value="Unassembled WGS sequence"/>
</dbReference>
<organism evidence="1 2">
    <name type="scientific">Mycoplasma wenyonii</name>
    <dbReference type="NCBI Taxonomy" id="65123"/>
    <lineage>
        <taxon>Bacteria</taxon>
        <taxon>Bacillati</taxon>
        <taxon>Mycoplasmatota</taxon>
        <taxon>Mollicutes</taxon>
        <taxon>Mycoplasmataceae</taxon>
        <taxon>Mycoplasma</taxon>
    </lineage>
</organism>